<name>A0A3S2W748_9ACTN</name>
<evidence type="ECO:0000313" key="4">
    <source>
        <dbReference type="Proteomes" id="UP000283128"/>
    </source>
</evidence>
<dbReference type="Pfam" id="PF06032">
    <property type="entry name" value="S-Me-THD_N"/>
    <property type="match status" value="1"/>
</dbReference>
<dbReference type="InterPro" id="IPR010318">
    <property type="entry name" value="S-Me-THD_N"/>
</dbReference>
<organism evidence="3 4">
    <name type="scientific">Streptomyces antnestii</name>
    <dbReference type="NCBI Taxonomy" id="2494256"/>
    <lineage>
        <taxon>Bacteria</taxon>
        <taxon>Bacillati</taxon>
        <taxon>Actinomycetota</taxon>
        <taxon>Actinomycetes</taxon>
        <taxon>Kitasatosporales</taxon>
        <taxon>Streptomycetaceae</taxon>
        <taxon>Streptomyces</taxon>
    </lineage>
</organism>
<reference evidence="3 4" key="1">
    <citation type="submission" date="2019-01" db="EMBL/GenBank/DDBJ databases">
        <title>Genome sequences of Streptomyces and Rhizobium isolates collected from root and soil.</title>
        <authorList>
            <person name="Chhettri S."/>
            <person name="Sevigny J.L."/>
            <person name="Sen A."/>
            <person name="Ennis N."/>
            <person name="Tisa L."/>
        </authorList>
    </citation>
    <scope>NUCLEOTIDE SEQUENCE [LARGE SCALE GENOMIC DNA]</scope>
    <source>
        <strain evidence="3 4">San01</strain>
    </source>
</reference>
<proteinExistence type="predicted"/>
<gene>
    <name evidence="3" type="ORF">EOT10_39135</name>
</gene>
<evidence type="ECO:0000259" key="2">
    <source>
        <dbReference type="Pfam" id="PF20906"/>
    </source>
</evidence>
<comment type="caution">
    <text evidence="3">The sequence shown here is derived from an EMBL/GenBank/DDBJ whole genome shotgun (WGS) entry which is preliminary data.</text>
</comment>
<dbReference type="Proteomes" id="UP000283128">
    <property type="component" value="Unassembled WGS sequence"/>
</dbReference>
<dbReference type="InterPro" id="IPR048350">
    <property type="entry name" value="S-Me-THD-like_C"/>
</dbReference>
<dbReference type="OrthoDB" id="3170437at2"/>
<dbReference type="InterPro" id="IPR027479">
    <property type="entry name" value="S-Me-THD_N_sf"/>
</dbReference>
<feature type="domain" description="S-Me-THD-like C-terminal" evidence="2">
    <location>
        <begin position="238"/>
        <end position="344"/>
    </location>
</feature>
<keyword evidence="4" id="KW-1185">Reference proteome</keyword>
<dbReference type="AlphaFoldDB" id="A0A3S2W748"/>
<evidence type="ECO:0000259" key="1">
    <source>
        <dbReference type="Pfam" id="PF06032"/>
    </source>
</evidence>
<feature type="domain" description="S-Me-THD N-terminal" evidence="1">
    <location>
        <begin position="25"/>
        <end position="180"/>
    </location>
</feature>
<dbReference type="Gene3D" id="2.40.390.10">
    <property type="entry name" value="CV3147-like"/>
    <property type="match status" value="1"/>
</dbReference>
<evidence type="ECO:0000313" key="3">
    <source>
        <dbReference type="EMBL" id="RVU15378.1"/>
    </source>
</evidence>
<dbReference type="SUPFAM" id="SSF160991">
    <property type="entry name" value="CV3147-like"/>
    <property type="match status" value="1"/>
</dbReference>
<accession>A0A3S2W748</accession>
<feature type="domain" description="S-Me-THD-like C-terminal" evidence="2">
    <location>
        <begin position="185"/>
        <end position="231"/>
    </location>
</feature>
<dbReference type="InterPro" id="IPR024071">
    <property type="entry name" value="S-Me-THD_C_sf"/>
</dbReference>
<sequence length="352" mass="36432">MGWWPIGRRGRARTLSGMQMDAGVLADFARGCAVLGSGGGGSPAAVTRPLAEQAIEECGPVPVVAAGELPEDAFVMPVGLIGSPAVAEERIGSRAEPARMRERVEALHGRPVAAVLCSEIGGLNGCTAVAWAARLGLPLLDADAMGRAFPRMDQNVLELAGLRPGPTVLADEYGRTVVLDHVDGPWLEELARAAVATFGGHAATSEYPLTAGQAARHAVAGSVTRAVAVGRGEGPPALLTGKVASVRRDVGDATRVLLEGTGTDAGRLVRIEARSEFVAALEDGRTLALVPDVIALVDVHSGWAVPVEEVRYGLRVRLHALPSAPVWYSEAGLRLAGPTAFGLHGLTREGAS</sequence>
<protein>
    <submittedName>
        <fullName evidence="3">DUF917 domain-containing protein</fullName>
    </submittedName>
</protein>
<dbReference type="Pfam" id="PF20906">
    <property type="entry name" value="S-Me-THD_C"/>
    <property type="match status" value="2"/>
</dbReference>
<dbReference type="Gene3D" id="3.40.1610.10">
    <property type="entry name" value="CV3147-like domain"/>
    <property type="match status" value="1"/>
</dbReference>
<dbReference type="EMBL" id="RZYA01000033">
    <property type="protein sequence ID" value="RVU15378.1"/>
    <property type="molecule type" value="Genomic_DNA"/>
</dbReference>